<evidence type="ECO:0000313" key="2">
    <source>
        <dbReference type="Proteomes" id="UP000004245"/>
    </source>
</evidence>
<protein>
    <submittedName>
        <fullName evidence="1">Tat pathway signal sequence domain protein</fullName>
    </submittedName>
</protein>
<reference evidence="1" key="1">
    <citation type="submission" date="2011-01" db="EMBL/GenBank/DDBJ databases">
        <authorList>
            <person name="Muzny D."/>
            <person name="Qin X."/>
            <person name="Buhay C."/>
            <person name="Dugan-Rocha S."/>
            <person name="Ding Y."/>
            <person name="Chen G."/>
            <person name="Hawes A."/>
            <person name="Holder M."/>
            <person name="Jhangiani S."/>
            <person name="Johnson A."/>
            <person name="Khan Z."/>
            <person name="Li Z."/>
            <person name="Liu W."/>
            <person name="Liu X."/>
            <person name="Perez L."/>
            <person name="Shen H."/>
            <person name="Wang Q."/>
            <person name="Watt J."/>
            <person name="Xi L."/>
            <person name="Xin Y."/>
            <person name="Zhou J."/>
            <person name="Deng J."/>
            <person name="Jiang H."/>
            <person name="Liu Y."/>
            <person name="Qu J."/>
            <person name="Song X.-Z."/>
            <person name="Zhang L."/>
            <person name="Villasana D."/>
            <person name="Johnson A."/>
            <person name="Liu J."/>
            <person name="Liyanage D."/>
            <person name="Lorensuhewa L."/>
            <person name="Robinson T."/>
            <person name="Song A."/>
            <person name="Song B.-B."/>
            <person name="Dinh H."/>
            <person name="Thornton R."/>
            <person name="Coyle M."/>
            <person name="Francisco L."/>
            <person name="Jackson L."/>
            <person name="Javaid M."/>
            <person name="Korchina V."/>
            <person name="Kovar C."/>
            <person name="Mata R."/>
            <person name="Mathew T."/>
            <person name="Ngo R."/>
            <person name="Nguyen L."/>
            <person name="Nguyen N."/>
            <person name="Okwuonu G."/>
            <person name="Ongeri F."/>
            <person name="Pham C."/>
            <person name="Simmons D."/>
            <person name="Wilczek-Boney K."/>
            <person name="Hale W."/>
            <person name="Jakkamsetti A."/>
            <person name="Pham P."/>
            <person name="Ruth R."/>
            <person name="San Lucas F."/>
            <person name="Warren J."/>
            <person name="Zhang J."/>
            <person name="Zhao Z."/>
            <person name="Zhou C."/>
            <person name="Zhu D."/>
            <person name="Lee S."/>
            <person name="Bess C."/>
            <person name="Blankenburg K."/>
            <person name="Forbes L."/>
            <person name="Fu Q."/>
            <person name="Gubbala S."/>
            <person name="Hirani K."/>
            <person name="Jayaseelan J.C."/>
            <person name="Lara F."/>
            <person name="Munidasa M."/>
            <person name="Palculict T."/>
            <person name="Patil S."/>
            <person name="Pu L.-L."/>
            <person name="Saada N."/>
            <person name="Tang L."/>
            <person name="Weissenberger G."/>
            <person name="Zhu Y."/>
            <person name="Hemphill L."/>
            <person name="Shang Y."/>
            <person name="Youmans B."/>
            <person name="Ayvaz T."/>
            <person name="Ross M."/>
            <person name="Santibanez J."/>
            <person name="Aqrawi P."/>
            <person name="Gross S."/>
            <person name="Joshi V."/>
            <person name="Fowler G."/>
            <person name="Nazareth L."/>
            <person name="Reid J."/>
            <person name="Worley K."/>
            <person name="Petrosino J."/>
            <person name="Highlander S."/>
            <person name="Gibbs R."/>
        </authorList>
    </citation>
    <scope>NUCLEOTIDE SEQUENCE [LARGE SCALE GENOMIC DNA]</scope>
    <source>
        <strain evidence="1">ATCC 33707</strain>
    </source>
</reference>
<proteinExistence type="predicted"/>
<name>E9T0J4_RHOHA</name>
<sequence>MTRRLSDAALAVALTATGVAAAIVLAAGDVVAAADRVFREIR</sequence>
<comment type="caution">
    <text evidence="1">The sequence shown here is derived from an EMBL/GenBank/DDBJ whole genome shotgun (WGS) entry which is preliminary data.</text>
</comment>
<dbReference type="HOGENOM" id="CLU_3257039_0_0_11"/>
<evidence type="ECO:0000313" key="1">
    <source>
        <dbReference type="EMBL" id="EGD23945.1"/>
    </source>
</evidence>
<keyword evidence="2" id="KW-1185">Reference proteome</keyword>
<gene>
    <name evidence="1" type="ORF">HMPREF0724_12153</name>
</gene>
<dbReference type="Proteomes" id="UP000004245">
    <property type="component" value="Unassembled WGS sequence"/>
</dbReference>
<dbReference type="AlphaFoldDB" id="E9T0J4"/>
<accession>E9T0J4</accession>
<organism evidence="1 2">
    <name type="scientific">Prescottella equi ATCC 33707</name>
    <dbReference type="NCBI Taxonomy" id="525370"/>
    <lineage>
        <taxon>Bacteria</taxon>
        <taxon>Bacillati</taxon>
        <taxon>Actinomycetota</taxon>
        <taxon>Actinomycetes</taxon>
        <taxon>Mycobacteriales</taxon>
        <taxon>Nocardiaceae</taxon>
        <taxon>Prescottella</taxon>
    </lineage>
</organism>
<dbReference type="RefSeq" id="WP_005515251.1">
    <property type="nucleotide sequence ID" value="NZ_CM001149.1"/>
</dbReference>
<dbReference type="EMBL" id="ADNW02000010">
    <property type="protein sequence ID" value="EGD23945.1"/>
    <property type="molecule type" value="Genomic_DNA"/>
</dbReference>